<keyword evidence="5" id="KW-1185">Reference proteome</keyword>
<dbReference type="InterPro" id="IPR050457">
    <property type="entry name" value="ZnFinger_BTB_dom_contain"/>
</dbReference>
<reference evidence="4 5" key="1">
    <citation type="journal article" date="2018" name="Evol. Lett.">
        <title>Horizontal gene cluster transfer increased hallucinogenic mushroom diversity.</title>
        <authorList>
            <person name="Reynolds H.T."/>
            <person name="Vijayakumar V."/>
            <person name="Gluck-Thaler E."/>
            <person name="Korotkin H.B."/>
            <person name="Matheny P.B."/>
            <person name="Slot J.C."/>
        </authorList>
    </citation>
    <scope>NUCLEOTIDE SEQUENCE [LARGE SCALE GENOMIC DNA]</scope>
    <source>
        <strain evidence="4 5">SRW20</strain>
    </source>
</reference>
<accession>A0A409W2Q9</accession>
<dbReference type="GO" id="GO:0000978">
    <property type="term" value="F:RNA polymerase II cis-regulatory region sequence-specific DNA binding"/>
    <property type="evidence" value="ECO:0007669"/>
    <property type="project" value="TreeGrafter"/>
</dbReference>
<dbReference type="PROSITE" id="PS00028">
    <property type="entry name" value="ZINC_FINGER_C2H2_1"/>
    <property type="match status" value="2"/>
</dbReference>
<dbReference type="GO" id="GO:0008270">
    <property type="term" value="F:zinc ion binding"/>
    <property type="evidence" value="ECO:0007669"/>
    <property type="project" value="UniProtKB-KW"/>
</dbReference>
<comment type="caution">
    <text evidence="4">The sequence shown here is derived from an EMBL/GenBank/DDBJ whole genome shotgun (WGS) entry which is preliminary data.</text>
</comment>
<feature type="region of interest" description="Disordered" evidence="2">
    <location>
        <begin position="115"/>
        <end position="169"/>
    </location>
</feature>
<evidence type="ECO:0000256" key="1">
    <source>
        <dbReference type="PROSITE-ProRule" id="PRU00042"/>
    </source>
</evidence>
<keyword evidence="1" id="KW-0479">Metal-binding</keyword>
<feature type="compositionally biased region" description="Low complexity" evidence="2">
    <location>
        <begin position="135"/>
        <end position="149"/>
    </location>
</feature>
<gene>
    <name evidence="4" type="ORF">CVT26_003312</name>
</gene>
<dbReference type="SMART" id="SM00355">
    <property type="entry name" value="ZnF_C2H2"/>
    <property type="match status" value="2"/>
</dbReference>
<dbReference type="InterPro" id="IPR041661">
    <property type="entry name" value="ZN622/Rei1/Reh1_Znf-C2H2"/>
</dbReference>
<evidence type="ECO:0000259" key="3">
    <source>
        <dbReference type="PROSITE" id="PS50157"/>
    </source>
</evidence>
<dbReference type="OrthoDB" id="6077919at2759"/>
<dbReference type="AlphaFoldDB" id="A0A409W2Q9"/>
<name>A0A409W2Q9_9AGAR</name>
<dbReference type="PANTHER" id="PTHR46105">
    <property type="entry name" value="AGAP004733-PA"/>
    <property type="match status" value="1"/>
</dbReference>
<dbReference type="Gene3D" id="3.30.160.60">
    <property type="entry name" value="Classic Zinc Finger"/>
    <property type="match status" value="1"/>
</dbReference>
<dbReference type="PROSITE" id="PS50157">
    <property type="entry name" value="ZINC_FINGER_C2H2_2"/>
    <property type="match status" value="1"/>
</dbReference>
<sequence length="264" mass="29784">MAQFTEYMALYAPYTSIWDADWTDPYRATAIEDSYAPASSVFGVTFEDMSWPIVCDSEDTSNFFFLSPGNSLQGHLTSYGSVPTFESDCLQQGPRIGSPVDDMADPCYDMYSLSSSETEGYGSDCTNVKADADSRASTPDSSSSSPSPRLSHRNNRKVGRRPSTSSSRYGKLDISYDAEMALCREVQVEDKRMKNMKKKFECVLCNNVFHALGALRRHLRTKEHTKIQSFKCCVCPIKFGRFDSRKRHEKQQHGIFVKRVVTKV</sequence>
<protein>
    <recommendedName>
        <fullName evidence="3">C2H2-type domain-containing protein</fullName>
    </recommendedName>
</protein>
<keyword evidence="1" id="KW-0862">Zinc</keyword>
<dbReference type="EMBL" id="NHYE01005439">
    <property type="protein sequence ID" value="PPQ72783.1"/>
    <property type="molecule type" value="Genomic_DNA"/>
</dbReference>
<dbReference type="Proteomes" id="UP000284706">
    <property type="component" value="Unassembled WGS sequence"/>
</dbReference>
<dbReference type="Pfam" id="PF12756">
    <property type="entry name" value="zf-C2H2_2"/>
    <property type="match status" value="1"/>
</dbReference>
<feature type="compositionally biased region" description="Basic residues" evidence="2">
    <location>
        <begin position="150"/>
        <end position="160"/>
    </location>
</feature>
<dbReference type="InterPro" id="IPR036236">
    <property type="entry name" value="Znf_C2H2_sf"/>
</dbReference>
<dbReference type="InParanoid" id="A0A409W2Q9"/>
<evidence type="ECO:0000313" key="4">
    <source>
        <dbReference type="EMBL" id="PPQ72783.1"/>
    </source>
</evidence>
<organism evidence="4 5">
    <name type="scientific">Gymnopilus dilepis</name>
    <dbReference type="NCBI Taxonomy" id="231916"/>
    <lineage>
        <taxon>Eukaryota</taxon>
        <taxon>Fungi</taxon>
        <taxon>Dikarya</taxon>
        <taxon>Basidiomycota</taxon>
        <taxon>Agaricomycotina</taxon>
        <taxon>Agaricomycetes</taxon>
        <taxon>Agaricomycetidae</taxon>
        <taxon>Agaricales</taxon>
        <taxon>Agaricineae</taxon>
        <taxon>Hymenogastraceae</taxon>
        <taxon>Gymnopilus</taxon>
    </lineage>
</organism>
<dbReference type="GO" id="GO:0000981">
    <property type="term" value="F:DNA-binding transcription factor activity, RNA polymerase II-specific"/>
    <property type="evidence" value="ECO:0007669"/>
    <property type="project" value="TreeGrafter"/>
</dbReference>
<evidence type="ECO:0000313" key="5">
    <source>
        <dbReference type="Proteomes" id="UP000284706"/>
    </source>
</evidence>
<proteinExistence type="predicted"/>
<keyword evidence="1" id="KW-0863">Zinc-finger</keyword>
<feature type="domain" description="C2H2-type" evidence="3">
    <location>
        <begin position="200"/>
        <end position="229"/>
    </location>
</feature>
<dbReference type="SUPFAM" id="SSF57667">
    <property type="entry name" value="beta-beta-alpha zinc fingers"/>
    <property type="match status" value="1"/>
</dbReference>
<dbReference type="InterPro" id="IPR013087">
    <property type="entry name" value="Znf_C2H2_type"/>
</dbReference>
<dbReference type="PANTHER" id="PTHR46105:SF28">
    <property type="entry name" value="ZINC FINGER PROTEIN 37-LIKE"/>
    <property type="match status" value="1"/>
</dbReference>
<evidence type="ECO:0000256" key="2">
    <source>
        <dbReference type="SAM" id="MobiDB-lite"/>
    </source>
</evidence>